<dbReference type="GO" id="GO:0004521">
    <property type="term" value="F:RNA endonuclease activity"/>
    <property type="evidence" value="ECO:0007669"/>
    <property type="project" value="InterPro"/>
</dbReference>
<dbReference type="GO" id="GO:0070059">
    <property type="term" value="P:intrinsic apoptotic signaling pathway in response to endoplasmic reticulum stress"/>
    <property type="evidence" value="ECO:0007669"/>
    <property type="project" value="TreeGrafter"/>
</dbReference>
<reference evidence="2" key="1">
    <citation type="journal article" date="2020" name="Stud. Mycol.">
        <title>101 Dothideomycetes genomes: a test case for predicting lifestyles and emergence of pathogens.</title>
        <authorList>
            <person name="Haridas S."/>
            <person name="Albert R."/>
            <person name="Binder M."/>
            <person name="Bloem J."/>
            <person name="Labutti K."/>
            <person name="Salamov A."/>
            <person name="Andreopoulos B."/>
            <person name="Baker S."/>
            <person name="Barry K."/>
            <person name="Bills G."/>
            <person name="Bluhm B."/>
            <person name="Cannon C."/>
            <person name="Castanera R."/>
            <person name="Culley D."/>
            <person name="Daum C."/>
            <person name="Ezra D."/>
            <person name="Gonzalez J."/>
            <person name="Henrissat B."/>
            <person name="Kuo A."/>
            <person name="Liang C."/>
            <person name="Lipzen A."/>
            <person name="Lutzoni F."/>
            <person name="Magnuson J."/>
            <person name="Mondo S."/>
            <person name="Nolan M."/>
            <person name="Ohm R."/>
            <person name="Pangilinan J."/>
            <person name="Park H.-J."/>
            <person name="Ramirez L."/>
            <person name="Alfaro M."/>
            <person name="Sun H."/>
            <person name="Tritt A."/>
            <person name="Yoshinaga Y."/>
            <person name="Zwiers L.-H."/>
            <person name="Turgeon B."/>
            <person name="Goodwin S."/>
            <person name="Spatafora J."/>
            <person name="Crous P."/>
            <person name="Grigoriev I."/>
        </authorList>
    </citation>
    <scope>NUCLEOTIDE SEQUENCE</scope>
    <source>
        <strain evidence="2">CBS 130266</strain>
    </source>
</reference>
<dbReference type="InterPro" id="IPR000719">
    <property type="entry name" value="Prot_kinase_dom"/>
</dbReference>
<proteinExistence type="predicted"/>
<dbReference type="Proteomes" id="UP000800235">
    <property type="component" value="Unassembled WGS sequence"/>
</dbReference>
<keyword evidence="2" id="KW-0418">Kinase</keyword>
<protein>
    <submittedName>
        <fullName evidence="2">Serine/threonine-protein kinase</fullName>
    </submittedName>
</protein>
<organism evidence="2 3">
    <name type="scientific">Tothia fuscella</name>
    <dbReference type="NCBI Taxonomy" id="1048955"/>
    <lineage>
        <taxon>Eukaryota</taxon>
        <taxon>Fungi</taxon>
        <taxon>Dikarya</taxon>
        <taxon>Ascomycota</taxon>
        <taxon>Pezizomycotina</taxon>
        <taxon>Dothideomycetes</taxon>
        <taxon>Pleosporomycetidae</taxon>
        <taxon>Venturiales</taxon>
        <taxon>Cylindrosympodiaceae</taxon>
        <taxon>Tothia</taxon>
    </lineage>
</organism>
<dbReference type="GO" id="GO:0005524">
    <property type="term" value="F:ATP binding"/>
    <property type="evidence" value="ECO:0007669"/>
    <property type="project" value="InterPro"/>
</dbReference>
<name>A0A9P4NFM6_9PEZI</name>
<dbReference type="InterPro" id="IPR045133">
    <property type="entry name" value="IRE1/2-like"/>
</dbReference>
<accession>A0A9P4NFM6</accession>
<dbReference type="GO" id="GO:0036498">
    <property type="term" value="P:IRE1-mediated unfolded protein response"/>
    <property type="evidence" value="ECO:0007669"/>
    <property type="project" value="TreeGrafter"/>
</dbReference>
<dbReference type="EMBL" id="MU007117">
    <property type="protein sequence ID" value="KAF2419688.1"/>
    <property type="molecule type" value="Genomic_DNA"/>
</dbReference>
<dbReference type="Pfam" id="PF00069">
    <property type="entry name" value="Pkinase"/>
    <property type="match status" value="1"/>
</dbReference>
<dbReference type="GO" id="GO:1990604">
    <property type="term" value="C:IRE1-TRAF2-ASK1 complex"/>
    <property type="evidence" value="ECO:0007669"/>
    <property type="project" value="TreeGrafter"/>
</dbReference>
<dbReference type="Gene3D" id="1.10.510.10">
    <property type="entry name" value="Transferase(Phosphotransferase) domain 1"/>
    <property type="match status" value="1"/>
</dbReference>
<comment type="caution">
    <text evidence="2">The sequence shown here is derived from an EMBL/GenBank/DDBJ whole genome shotgun (WGS) entry which is preliminary data.</text>
</comment>
<dbReference type="PANTHER" id="PTHR13954">
    <property type="entry name" value="IRE1-RELATED"/>
    <property type="match status" value="1"/>
</dbReference>
<evidence type="ECO:0000313" key="2">
    <source>
        <dbReference type="EMBL" id="KAF2419688.1"/>
    </source>
</evidence>
<sequence length="269" mass="30576">MSASSFDADALVPTVSSIQGRLKRVLESSEIFEEVDGVYAYTGTLIVYQAGKNLYHGRMICRSSLTEIRIEDATNITLIPTAAYRPLCPPTFTQASSPSNCFVKRPGLISYDRVLSSDNPYQIAEQVLQECQTCEFLKKHPHPNIAECLGCEIQDKVITGICFTRYPQTLMRRVNLGSDMKRSKVLQGIENGIRHLHQLNLVHNDLNPSNVMLLNDDTPIIIDFDSCRRTYEWYDEDVQISLPSNDLDALGEMREWLSENVTKQYQFKE</sequence>
<evidence type="ECO:0000259" key="1">
    <source>
        <dbReference type="PROSITE" id="PS50011"/>
    </source>
</evidence>
<keyword evidence="3" id="KW-1185">Reference proteome</keyword>
<dbReference type="GO" id="GO:0051082">
    <property type="term" value="F:unfolded protein binding"/>
    <property type="evidence" value="ECO:0007669"/>
    <property type="project" value="TreeGrafter"/>
</dbReference>
<dbReference type="GO" id="GO:0004674">
    <property type="term" value="F:protein serine/threonine kinase activity"/>
    <property type="evidence" value="ECO:0007669"/>
    <property type="project" value="InterPro"/>
</dbReference>
<evidence type="ECO:0000313" key="3">
    <source>
        <dbReference type="Proteomes" id="UP000800235"/>
    </source>
</evidence>
<feature type="domain" description="Protein kinase" evidence="1">
    <location>
        <begin position="48"/>
        <end position="269"/>
    </location>
</feature>
<gene>
    <name evidence="2" type="ORF">EJ08DRAFT_673315</name>
</gene>
<dbReference type="SUPFAM" id="SSF56112">
    <property type="entry name" value="Protein kinase-like (PK-like)"/>
    <property type="match status" value="1"/>
</dbReference>
<dbReference type="AlphaFoldDB" id="A0A9P4NFM6"/>
<dbReference type="PANTHER" id="PTHR13954:SF6">
    <property type="entry name" value="NON-SPECIFIC SERINE_THREONINE PROTEIN KINASE"/>
    <property type="match status" value="1"/>
</dbReference>
<dbReference type="PROSITE" id="PS50011">
    <property type="entry name" value="PROTEIN_KINASE_DOM"/>
    <property type="match status" value="1"/>
</dbReference>
<dbReference type="InterPro" id="IPR011009">
    <property type="entry name" value="Kinase-like_dom_sf"/>
</dbReference>
<dbReference type="OrthoDB" id="4062651at2759"/>
<keyword evidence="2" id="KW-0808">Transferase</keyword>